<evidence type="ECO:0000313" key="4">
    <source>
        <dbReference type="EMBL" id="KAH7445784.1"/>
    </source>
</evidence>
<comment type="caution">
    <text evidence="4">The sequence shown here is derived from an EMBL/GenBank/DDBJ whole genome shotgun (WGS) entry which is preliminary data.</text>
</comment>
<keyword evidence="5" id="KW-1185">Reference proteome</keyword>
<organism evidence="4 5">
    <name type="scientific">Ceratopteris richardii</name>
    <name type="common">Triangle waterfern</name>
    <dbReference type="NCBI Taxonomy" id="49495"/>
    <lineage>
        <taxon>Eukaryota</taxon>
        <taxon>Viridiplantae</taxon>
        <taxon>Streptophyta</taxon>
        <taxon>Embryophyta</taxon>
        <taxon>Tracheophyta</taxon>
        <taxon>Polypodiopsida</taxon>
        <taxon>Polypodiidae</taxon>
        <taxon>Polypodiales</taxon>
        <taxon>Pteridineae</taxon>
        <taxon>Pteridaceae</taxon>
        <taxon>Parkerioideae</taxon>
        <taxon>Ceratopteris</taxon>
    </lineage>
</organism>
<dbReference type="Proteomes" id="UP000825935">
    <property type="component" value="Chromosome 1"/>
</dbReference>
<name>A0A8T2VI61_CERRI</name>
<dbReference type="OrthoDB" id="581771at2759"/>
<evidence type="ECO:0000256" key="2">
    <source>
        <dbReference type="ARBA" id="ARBA00022737"/>
    </source>
</evidence>
<dbReference type="Gene3D" id="2.120.10.80">
    <property type="entry name" value="Kelch-type beta propeller"/>
    <property type="match status" value="1"/>
</dbReference>
<keyword evidence="2" id="KW-0677">Repeat</keyword>
<feature type="compositionally biased region" description="Polar residues" evidence="3">
    <location>
        <begin position="477"/>
        <end position="490"/>
    </location>
</feature>
<gene>
    <name evidence="4" type="ORF">KP509_01G024300</name>
</gene>
<dbReference type="SUPFAM" id="SSF117281">
    <property type="entry name" value="Kelch motif"/>
    <property type="match status" value="1"/>
</dbReference>
<keyword evidence="1" id="KW-0880">Kelch repeat</keyword>
<protein>
    <recommendedName>
        <fullName evidence="6">F-box domain-containing protein</fullName>
    </recommendedName>
</protein>
<evidence type="ECO:0000256" key="1">
    <source>
        <dbReference type="ARBA" id="ARBA00022441"/>
    </source>
</evidence>
<dbReference type="PANTHER" id="PTHR46344:SF27">
    <property type="entry name" value="KELCH REPEAT SUPERFAMILY PROTEIN"/>
    <property type="match status" value="1"/>
</dbReference>
<dbReference type="EMBL" id="CM035406">
    <property type="protein sequence ID" value="KAH7445784.1"/>
    <property type="molecule type" value="Genomic_DNA"/>
</dbReference>
<evidence type="ECO:0008006" key="6">
    <source>
        <dbReference type="Google" id="ProtNLM"/>
    </source>
</evidence>
<proteinExistence type="predicted"/>
<accession>A0A8T2VI61</accession>
<evidence type="ECO:0000313" key="5">
    <source>
        <dbReference type="Proteomes" id="UP000825935"/>
    </source>
</evidence>
<reference evidence="4" key="1">
    <citation type="submission" date="2021-08" db="EMBL/GenBank/DDBJ databases">
        <title>WGS assembly of Ceratopteris richardii.</title>
        <authorList>
            <person name="Marchant D.B."/>
            <person name="Chen G."/>
            <person name="Jenkins J."/>
            <person name="Shu S."/>
            <person name="Leebens-Mack J."/>
            <person name="Grimwood J."/>
            <person name="Schmutz J."/>
            <person name="Soltis P."/>
            <person name="Soltis D."/>
            <person name="Chen Z.-H."/>
        </authorList>
    </citation>
    <scope>NUCLEOTIDE SEQUENCE</scope>
    <source>
        <strain evidence="4">Whitten #5841</strain>
        <tissue evidence="4">Leaf</tissue>
    </source>
</reference>
<dbReference type="PANTHER" id="PTHR46344">
    <property type="entry name" value="OS02G0202900 PROTEIN"/>
    <property type="match status" value="1"/>
</dbReference>
<feature type="region of interest" description="Disordered" evidence="3">
    <location>
        <begin position="466"/>
        <end position="490"/>
    </location>
</feature>
<dbReference type="AlphaFoldDB" id="A0A8T2VI61"/>
<dbReference type="InterPro" id="IPR015915">
    <property type="entry name" value="Kelch-typ_b-propeller"/>
</dbReference>
<evidence type="ECO:0000256" key="3">
    <source>
        <dbReference type="SAM" id="MobiDB-lite"/>
    </source>
</evidence>
<sequence>MKQPQAKLCISAAQEEEKKKPNASDLCALIPGLPDDVVVTDILPRLPPWKIEQLRSINSAWRHRIQSSCKHFVRVRASLGLSQRCLVLFHAERVKGHAQDLEIMLLDITSGAQYTGIPKLRVRQDTYFIEAHQNNILVLTNVFRDPYSPSKTKPSYLHTFNMQEKQWYRSRIRSKVSDIRWPSINEDHKSRCIAGGYLYVVYNGRQVSRLNVDECCATKARAAQLGPGNAAAAPSIIDWESLPLLTQRRVEATIRVVDEKVYVLGGLSFDEGLRIRIFLSGEVLDLRENVREWKFVPALYPAEFFGEDYNGPVVHVLQGQLCALSKVKLNEPIFRYDSTSKTWKPWIRLEGLSKGFHVRRPLLFFTSDDDDDRLSILLEGNGVRKEFDHLNTHLQSVTYPAGNDGGGTSHLTVVQQQLGNGVQASDDDDDDEKQRLSILALPTKKRKFVHSASAESSLLTTIPDNTTEKKKKTTKTAHPSASYTTRLISL</sequence>